<dbReference type="EMBL" id="KP273225">
    <property type="protein sequence ID" value="AJD82488.1"/>
    <property type="molecule type" value="Genomic_DNA"/>
</dbReference>
<dbReference type="RefSeq" id="YP_009209107.1">
    <property type="nucleotide sequence ID" value="NC_028914.1"/>
</dbReference>
<gene>
    <name evidence="1" type="primary">70</name>
    <name evidence="1" type="ORF">SHEEN_70</name>
</gene>
<organism evidence="1 2">
    <name type="scientific">Mycobacterium phage Sheen</name>
    <dbReference type="NCBI Taxonomy" id="1589274"/>
    <lineage>
        <taxon>Viruses</taxon>
        <taxon>Duplodnaviria</taxon>
        <taxon>Heunggongvirae</taxon>
        <taxon>Uroviricota</taxon>
        <taxon>Caudoviricetes</taxon>
        <taxon>Sheenvirus</taxon>
        <taxon>Sheenvirus Sheen</taxon>
    </lineage>
</organism>
<keyword evidence="2" id="KW-1185">Reference proteome</keyword>
<protein>
    <submittedName>
        <fullName evidence="1">Uncharacterized protein</fullName>
    </submittedName>
</protein>
<accession>A0A0B5A0Y0</accession>
<reference evidence="1 2" key="1">
    <citation type="submission" date="2014-12" db="EMBL/GenBank/DDBJ databases">
        <authorList>
            <person name="Cote D."/>
            <person name="Daigle Z."/>
            <person name="Borges K.M."/>
            <person name="Adams S.D."/>
            <person name="Alvey R.M."/>
            <person name="Barekzi N."/>
            <person name="Beal Z.N."/>
            <person name="Briggs L.A."/>
            <person name="Brown T."/>
            <person name="Coomans R.J."/>
            <person name="D'Elia T."/>
            <person name="Doss J.H."/>
            <person name="Ellsworth J.A."/>
            <person name="Ettinger W.F."/>
            <person name="Fox D.J."/>
            <person name="Gauthier D.T."/>
            <person name="Andriolo J.M."/>
            <person name="Grubb S."/>
            <person name="Gugssa A.H."/>
            <person name="Hauser C.R."/>
            <person name="Hull A.K."/>
            <person name="Jackson N."/>
            <person name="Kart M.U."/>
            <person name="Korey C.A."/>
            <person name="Makemson J."/>
            <person name="McKinney A.L."/>
            <person name="Nelson P.R."/>
            <person name="Newman R.H."/>
            <person name="Powell G."/>
            <person name="Rodriguez-Lanetty M."/>
            <person name="Royer D."/>
            <person name="Sabila M.H."/>
            <person name="Sadana R."/>
            <person name="Saha S."/>
            <person name="Sangster N."/>
            <person name="Slowan-Pomeroy T."/>
            <person name="Urbinati C.R."/>
            <person name="Ward R.E."/>
            <person name="Warner M."/>
            <person name="Williamson B."/>
            <person name="Biederman B."/>
            <person name="Cresawn S.G."/>
            <person name="Bowman C.A."/>
            <person name="Russell D.A."/>
            <person name="Pope W.H."/>
            <person name="Jacobs-Sera D."/>
            <person name="Hendrix R.W."/>
            <person name="Hatfull G.H."/>
        </authorList>
    </citation>
    <scope>NUCLEOTIDE SEQUENCE [LARGE SCALE GENOMIC DNA]</scope>
</reference>
<dbReference type="GeneID" id="26635449"/>
<dbReference type="OrthoDB" id="22852at10239"/>
<sequence length="57" mass="6527">MNIARQRRKLTQLAAEAPPSHRGYIDHLIRLFDREVAAGTPTPASQYIPMYEEEFGI</sequence>
<evidence type="ECO:0000313" key="2">
    <source>
        <dbReference type="Proteomes" id="UP000031723"/>
    </source>
</evidence>
<name>A0A0B5A0Y0_9CAUD</name>
<proteinExistence type="predicted"/>
<evidence type="ECO:0000313" key="1">
    <source>
        <dbReference type="EMBL" id="AJD82488.1"/>
    </source>
</evidence>
<dbReference type="KEGG" id="vg:26635449"/>
<dbReference type="Proteomes" id="UP000031723">
    <property type="component" value="Segment"/>
</dbReference>